<feature type="non-terminal residue" evidence="2">
    <location>
        <position position="131"/>
    </location>
</feature>
<accession>A0A6J4PTJ9</accession>
<sequence length="131" mass="13892">DRHSFPQRLARGVLGHPVRGDACAALVCAGLYRGHRDRLAHQRRGAEAPASLGRGTGSDDAAAARSAPHLDHPGHYRGGAAGLRPLLPPRPLPPEPVGDPDPMGRRHVLPRRVHRRGSGDPNLLLEGAPVP</sequence>
<organism evidence="2">
    <name type="scientific">uncultured Rubellimicrobium sp</name>
    <dbReference type="NCBI Taxonomy" id="543078"/>
    <lineage>
        <taxon>Bacteria</taxon>
        <taxon>Pseudomonadati</taxon>
        <taxon>Pseudomonadota</taxon>
        <taxon>Alphaproteobacteria</taxon>
        <taxon>Rhodobacterales</taxon>
        <taxon>Roseobacteraceae</taxon>
        <taxon>Rubellimicrobium</taxon>
        <taxon>environmental samples</taxon>
    </lineage>
</organism>
<protein>
    <submittedName>
        <fullName evidence="2">Prolipoprotein diacylglyceryl transferase</fullName>
    </submittedName>
</protein>
<keyword evidence="2" id="KW-0449">Lipoprotein</keyword>
<keyword evidence="2" id="KW-0808">Transferase</keyword>
<dbReference type="AlphaFoldDB" id="A0A6J4PTJ9"/>
<evidence type="ECO:0000256" key="1">
    <source>
        <dbReference type="SAM" id="MobiDB-lite"/>
    </source>
</evidence>
<evidence type="ECO:0000313" key="2">
    <source>
        <dbReference type="EMBL" id="CAA9421395.1"/>
    </source>
</evidence>
<reference evidence="2" key="1">
    <citation type="submission" date="2020-02" db="EMBL/GenBank/DDBJ databases">
        <authorList>
            <person name="Meier V. D."/>
        </authorList>
    </citation>
    <scope>NUCLEOTIDE SEQUENCE</scope>
    <source>
        <strain evidence="2">AVDCRST_MAG15</strain>
    </source>
</reference>
<name>A0A6J4PTJ9_9RHOB</name>
<feature type="region of interest" description="Disordered" evidence="1">
    <location>
        <begin position="40"/>
        <end position="131"/>
    </location>
</feature>
<dbReference type="EMBL" id="CADCUU010000325">
    <property type="protein sequence ID" value="CAA9421395.1"/>
    <property type="molecule type" value="Genomic_DNA"/>
</dbReference>
<feature type="compositionally biased region" description="Basic residues" evidence="1">
    <location>
        <begin position="105"/>
        <end position="116"/>
    </location>
</feature>
<dbReference type="GO" id="GO:0016740">
    <property type="term" value="F:transferase activity"/>
    <property type="evidence" value="ECO:0007669"/>
    <property type="project" value="UniProtKB-KW"/>
</dbReference>
<feature type="compositionally biased region" description="Pro residues" evidence="1">
    <location>
        <begin position="86"/>
        <end position="99"/>
    </location>
</feature>
<gene>
    <name evidence="2" type="ORF">AVDCRST_MAG15-2216</name>
</gene>
<proteinExistence type="predicted"/>
<feature type="non-terminal residue" evidence="2">
    <location>
        <position position="1"/>
    </location>
</feature>